<dbReference type="Gene3D" id="3.40.220.10">
    <property type="entry name" value="Leucine Aminopeptidase, subunit E, domain 1"/>
    <property type="match status" value="1"/>
</dbReference>
<dbReference type="STRING" id="554155.C5FU95"/>
<dbReference type="EMBL" id="DS995706">
    <property type="protein sequence ID" value="EEQ33479.1"/>
    <property type="molecule type" value="Genomic_DNA"/>
</dbReference>
<organism evidence="3 4">
    <name type="scientific">Arthroderma otae (strain ATCC MYA-4605 / CBS 113480)</name>
    <name type="common">Microsporum canis</name>
    <dbReference type="NCBI Taxonomy" id="554155"/>
    <lineage>
        <taxon>Eukaryota</taxon>
        <taxon>Fungi</taxon>
        <taxon>Dikarya</taxon>
        <taxon>Ascomycota</taxon>
        <taxon>Pezizomycotina</taxon>
        <taxon>Eurotiomycetes</taxon>
        <taxon>Eurotiomycetidae</taxon>
        <taxon>Onygenales</taxon>
        <taxon>Arthrodermataceae</taxon>
        <taxon>Microsporum</taxon>
    </lineage>
</organism>
<dbReference type="Proteomes" id="UP000002035">
    <property type="component" value="Unassembled WGS sequence"/>
</dbReference>
<sequence>MESTSSQPKMVQTVLNFGSSRSQGKDTPQIIRRDPDTTSTKDTLGRDSGMDYEMELDSESKLDSQTSLGSTDWPPSQSTGAAVPSQSPAQNAMQRRKILRCIAGETSTFLPGILEMAPWAPPNGYLYSPNKVSEIHPKYCPRFSKTSIRVLNADTLDTAIALANCAQYVTVRDKKPVCVLNMANAYSAGGGWKNGALAQEETLCYRTSLSFTLKLRFYPLDELQVIYSPTVLVIRKSIDDGHGLLSFNKPEKLPVVSVVSVAALCEPKVAVKKIPVPNSSDARVEEVFRDVADRDMTKDKIRMLFSDRYKPSMKLVLQAKRDKRLV</sequence>
<accession>C5FU95</accession>
<dbReference type="Pfam" id="PF10021">
    <property type="entry name" value="PARG_cat_microb"/>
    <property type="match status" value="1"/>
</dbReference>
<feature type="compositionally biased region" description="Polar residues" evidence="1">
    <location>
        <begin position="63"/>
        <end position="90"/>
    </location>
</feature>
<feature type="domain" description="Microbial-type PARG catalytic" evidence="2">
    <location>
        <begin position="143"/>
        <end position="235"/>
    </location>
</feature>
<dbReference type="RefSeq" id="XP_002844334.1">
    <property type="nucleotide sequence ID" value="XM_002844288.1"/>
</dbReference>
<dbReference type="VEuPathDB" id="FungiDB:MCYG_06298"/>
<dbReference type="PANTHER" id="PTHR35596:SF1">
    <property type="entry name" value="MICROBIAL-TYPE PARG CATALYTIC DOMAIN-CONTAINING PROTEIN"/>
    <property type="match status" value="1"/>
</dbReference>
<gene>
    <name evidence="3" type="ORF">MCYG_06298</name>
</gene>
<dbReference type="InterPro" id="IPR043472">
    <property type="entry name" value="Macro_dom-like"/>
</dbReference>
<proteinExistence type="predicted"/>
<name>C5FU95_ARTOC</name>
<evidence type="ECO:0000313" key="3">
    <source>
        <dbReference type="EMBL" id="EEQ33479.1"/>
    </source>
</evidence>
<feature type="compositionally biased region" description="Polar residues" evidence="1">
    <location>
        <begin position="1"/>
        <end position="26"/>
    </location>
</feature>
<keyword evidence="4" id="KW-1185">Reference proteome</keyword>
<dbReference type="InterPro" id="IPR019261">
    <property type="entry name" value="PARG_cat_microbial"/>
</dbReference>
<dbReference type="HOGENOM" id="CLU_024412_0_1_1"/>
<evidence type="ECO:0000313" key="4">
    <source>
        <dbReference type="Proteomes" id="UP000002035"/>
    </source>
</evidence>
<evidence type="ECO:0000256" key="1">
    <source>
        <dbReference type="SAM" id="MobiDB-lite"/>
    </source>
</evidence>
<dbReference type="AlphaFoldDB" id="C5FU95"/>
<dbReference type="OMA" id="CEPKVAV"/>
<dbReference type="eggNOG" id="ENOG502S35J">
    <property type="taxonomic scope" value="Eukaryota"/>
</dbReference>
<dbReference type="OrthoDB" id="9985428at2759"/>
<feature type="region of interest" description="Disordered" evidence="1">
    <location>
        <begin position="1"/>
        <end position="90"/>
    </location>
</feature>
<dbReference type="PANTHER" id="PTHR35596">
    <property type="entry name" value="DUF2263 DOMAIN-CONTAINING PROTEIN"/>
    <property type="match status" value="1"/>
</dbReference>
<protein>
    <recommendedName>
        <fullName evidence="2">Microbial-type PARG catalytic domain-containing protein</fullName>
    </recommendedName>
</protein>
<dbReference type="GeneID" id="9226871"/>
<reference evidence="4" key="1">
    <citation type="journal article" date="2012" name="MBio">
        <title>Comparative genome analysis of Trichophyton rubrum and related dermatophytes reveals candidate genes involved in infection.</title>
        <authorList>
            <person name="Martinez D.A."/>
            <person name="Oliver B.G."/>
            <person name="Graeser Y."/>
            <person name="Goldberg J.M."/>
            <person name="Li W."/>
            <person name="Martinez-Rossi N.M."/>
            <person name="Monod M."/>
            <person name="Shelest E."/>
            <person name="Barton R.C."/>
            <person name="Birch E."/>
            <person name="Brakhage A.A."/>
            <person name="Chen Z."/>
            <person name="Gurr S.J."/>
            <person name="Heiman D."/>
            <person name="Heitman J."/>
            <person name="Kosti I."/>
            <person name="Rossi A."/>
            <person name="Saif S."/>
            <person name="Samalova M."/>
            <person name="Saunders C.W."/>
            <person name="Shea T."/>
            <person name="Summerbell R.C."/>
            <person name="Xu J."/>
            <person name="Young S."/>
            <person name="Zeng Q."/>
            <person name="Birren B.W."/>
            <person name="Cuomo C.A."/>
            <person name="White T.C."/>
        </authorList>
    </citation>
    <scope>NUCLEOTIDE SEQUENCE [LARGE SCALE GENOMIC DNA]</scope>
    <source>
        <strain evidence="4">ATCC MYA-4605 / CBS 113480</strain>
    </source>
</reference>
<evidence type="ECO:0000259" key="2">
    <source>
        <dbReference type="Pfam" id="PF10021"/>
    </source>
</evidence>